<dbReference type="InterPro" id="IPR040094">
    <property type="entry name" value="Lbp1-4"/>
</dbReference>
<evidence type="ECO:0000256" key="3">
    <source>
        <dbReference type="ARBA" id="ARBA00023121"/>
    </source>
</evidence>
<keyword evidence="3" id="KW-0446">Lipid-binding</keyword>
<feature type="domain" description="Cytosolic fatty-acid binding proteins" evidence="4">
    <location>
        <begin position="11"/>
        <end position="28"/>
    </location>
</feature>
<dbReference type="Proteomes" id="UP000005237">
    <property type="component" value="Unassembled WGS sequence"/>
</dbReference>
<comment type="similarity">
    <text evidence="1">Belongs to the calycin superfamily. Fatty-acid binding protein (FABP) family.</text>
</comment>
<organism evidence="5 6">
    <name type="scientific">Caenorhabditis japonica</name>
    <dbReference type="NCBI Taxonomy" id="281687"/>
    <lineage>
        <taxon>Eukaryota</taxon>
        <taxon>Metazoa</taxon>
        <taxon>Ecdysozoa</taxon>
        <taxon>Nematoda</taxon>
        <taxon>Chromadorea</taxon>
        <taxon>Rhabditida</taxon>
        <taxon>Rhabditina</taxon>
        <taxon>Rhabditomorpha</taxon>
        <taxon>Rhabditoidea</taxon>
        <taxon>Rhabditidae</taxon>
        <taxon>Peloderinae</taxon>
        <taxon>Caenorhabditis</taxon>
    </lineage>
</organism>
<dbReference type="AlphaFoldDB" id="A0A8R1DFC2"/>
<dbReference type="InterPro" id="IPR012674">
    <property type="entry name" value="Calycin"/>
</dbReference>
<dbReference type="Gene3D" id="2.40.128.20">
    <property type="match status" value="1"/>
</dbReference>
<proteinExistence type="inferred from homology"/>
<dbReference type="InterPro" id="IPR000463">
    <property type="entry name" value="Fatty_acid-bd"/>
</dbReference>
<evidence type="ECO:0000259" key="4">
    <source>
        <dbReference type="PROSITE" id="PS00214"/>
    </source>
</evidence>
<evidence type="ECO:0000256" key="2">
    <source>
        <dbReference type="ARBA" id="ARBA00022448"/>
    </source>
</evidence>
<reference evidence="6" key="1">
    <citation type="submission" date="2010-08" db="EMBL/GenBank/DDBJ databases">
        <authorList>
            <consortium name="Caenorhabditis japonica Sequencing Consortium"/>
            <person name="Wilson R.K."/>
        </authorList>
    </citation>
    <scope>NUCLEOTIDE SEQUENCE [LARGE SCALE GENOMIC DNA]</scope>
    <source>
        <strain evidence="6">DF5081</strain>
    </source>
</reference>
<sequence length="150" mass="17683">MSEVVPDKFFGRYQLEKSENFDEFLSSKGVNWFVRQMIKLAGLTKVIGQNQEVGKYNMENLTSKKNTNYQGWELGKSFEAPGLDGNQHQITFDFKENELSEHHIRLNEPETSAETYFYTIDDNSQLVMRMENNGIVCRRWFKRVEPKEQK</sequence>
<keyword evidence="2" id="KW-0813">Transport</keyword>
<keyword evidence="6" id="KW-1185">Reference proteome</keyword>
<dbReference type="PROSITE" id="PS00214">
    <property type="entry name" value="FABP"/>
    <property type="match status" value="1"/>
</dbReference>
<evidence type="ECO:0000313" key="5">
    <source>
        <dbReference type="EnsemblMetazoa" id="CJA01143.1"/>
    </source>
</evidence>
<dbReference type="EnsemblMetazoa" id="CJA01143.1">
    <property type="protein sequence ID" value="CJA01143.1"/>
    <property type="gene ID" value="WBGene00120347"/>
</dbReference>
<name>A0A8R1DFC2_CAEJA</name>
<protein>
    <submittedName>
        <fullName evidence="5">FABP domain-containing protein</fullName>
    </submittedName>
</protein>
<dbReference type="GO" id="GO:0008289">
    <property type="term" value="F:lipid binding"/>
    <property type="evidence" value="ECO:0007669"/>
    <property type="project" value="UniProtKB-KW"/>
</dbReference>
<dbReference type="SUPFAM" id="SSF50814">
    <property type="entry name" value="Lipocalins"/>
    <property type="match status" value="1"/>
</dbReference>
<dbReference type="PANTHER" id="PTHR22725">
    <property type="entry name" value="FATTY ACID-BINDING PROTEIN HOMOLOG 1-RELATED-RELATED"/>
    <property type="match status" value="1"/>
</dbReference>
<evidence type="ECO:0000313" key="6">
    <source>
        <dbReference type="Proteomes" id="UP000005237"/>
    </source>
</evidence>
<dbReference type="PRINTS" id="PR00178">
    <property type="entry name" value="FATTYACIDBP"/>
</dbReference>
<evidence type="ECO:0000256" key="1">
    <source>
        <dbReference type="ARBA" id="ARBA00008390"/>
    </source>
</evidence>
<accession>A0A8R1DFC2</accession>
<dbReference type="PANTHER" id="PTHR22725:SF4">
    <property type="entry name" value="FATTY ACID-BINDING PROTEIN HOMOLOG 4"/>
    <property type="match status" value="1"/>
</dbReference>
<dbReference type="CDD" id="cd00742">
    <property type="entry name" value="FABP"/>
    <property type="match status" value="1"/>
</dbReference>
<reference evidence="5" key="2">
    <citation type="submission" date="2022-06" db="UniProtKB">
        <authorList>
            <consortium name="EnsemblMetazoa"/>
        </authorList>
    </citation>
    <scope>IDENTIFICATION</scope>
    <source>
        <strain evidence="5">DF5081</strain>
    </source>
</reference>